<name>A0A4Y9RY16_9CAUL</name>
<dbReference type="PANTHER" id="PTHR11373:SF4">
    <property type="entry name" value="DEOXYNUCLEOSIDE TRIPHOSPHATE TRIPHOSPHOHYDROLASE SAMHD1"/>
    <property type="match status" value="1"/>
</dbReference>
<dbReference type="EMBL" id="SPVH01000006">
    <property type="protein sequence ID" value="TFW12218.1"/>
    <property type="molecule type" value="Genomic_DNA"/>
</dbReference>
<dbReference type="RefSeq" id="WP_135194700.1">
    <property type="nucleotide sequence ID" value="NZ_SPVH01000006.1"/>
</dbReference>
<dbReference type="GO" id="GO:0006203">
    <property type="term" value="P:dGTP catabolic process"/>
    <property type="evidence" value="ECO:0007669"/>
    <property type="project" value="TreeGrafter"/>
</dbReference>
<dbReference type="InterPro" id="IPR003607">
    <property type="entry name" value="HD/PDEase_dom"/>
</dbReference>
<dbReference type="AlphaFoldDB" id="A0A4Y9RY16"/>
<dbReference type="InterPro" id="IPR006674">
    <property type="entry name" value="HD_domain"/>
</dbReference>
<dbReference type="OrthoDB" id="9803619at2"/>
<organism evidence="2 3">
    <name type="scientific">Brevundimonas intermedia</name>
    <dbReference type="NCBI Taxonomy" id="74315"/>
    <lineage>
        <taxon>Bacteria</taxon>
        <taxon>Pseudomonadati</taxon>
        <taxon>Pseudomonadota</taxon>
        <taxon>Alphaproteobacteria</taxon>
        <taxon>Caulobacterales</taxon>
        <taxon>Caulobacteraceae</taxon>
        <taxon>Brevundimonas</taxon>
    </lineage>
</organism>
<evidence type="ECO:0000313" key="2">
    <source>
        <dbReference type="EMBL" id="TFW12218.1"/>
    </source>
</evidence>
<dbReference type="Pfam" id="PF19276">
    <property type="entry name" value="HD_assoc_2"/>
    <property type="match status" value="1"/>
</dbReference>
<dbReference type="CDD" id="cd00077">
    <property type="entry name" value="HDc"/>
    <property type="match status" value="1"/>
</dbReference>
<keyword evidence="3" id="KW-1185">Reference proteome</keyword>
<sequence length="464" mass="52566">MVSEIRTQRVRDPVHGLITFNKTEPVDQVAWALLDSREFQRLRRIKQLGVSEFVYPSATHTRFAHCIGVFHTARKLIEIIRKEIEPVGEEFDQRRAETALIAALLHDLGHGPFSHTFEGVQKARGAKKRHEQWTAEIIRNPKGEIRPLLEAFWPDGTFCEAVAHLLEVEDPDDIYHAVVSSSFDADRLDYLRRDRLMTGTGAGAIDFDLLMEHLRVRSIDLEAAESDDDPDEQVHVATFCLDAKALPAAEQFLLARYTLHEQVYFHKTTRCIEHLIAKVLGKVADCSTKPGCTKATGLQKDHPLLRFFGKDGETVDNYLELDDVLVLSAFESMQTADNKEIAELARRLRERDLYKTLDLRSFGFDEGRQQRAARKIDADFKTHTVAGTVSKDEGAAIGIYTQIGGDDERAHKKLHILDEATGPTEISKVSKVVGALAPKAQFTRYYFESESDRDQAKRRKKETT</sequence>
<dbReference type="PANTHER" id="PTHR11373">
    <property type="entry name" value="DEOXYNUCLEOSIDE TRIPHOSPHATE TRIPHOSPHOHYDROLASE"/>
    <property type="match status" value="1"/>
</dbReference>
<evidence type="ECO:0000259" key="1">
    <source>
        <dbReference type="PROSITE" id="PS51831"/>
    </source>
</evidence>
<reference evidence="2 3" key="1">
    <citation type="submission" date="2019-03" db="EMBL/GenBank/DDBJ databases">
        <title>Draft genome of Brevundimonas sp. a heavy metal resistant soil bacteria.</title>
        <authorList>
            <person name="Soto J."/>
        </authorList>
    </citation>
    <scope>NUCLEOTIDE SEQUENCE [LARGE SCALE GENOMIC DNA]</scope>
    <source>
        <strain evidence="2 3">B-10</strain>
    </source>
</reference>
<dbReference type="SUPFAM" id="SSF109604">
    <property type="entry name" value="HD-domain/PDEase-like"/>
    <property type="match status" value="1"/>
</dbReference>
<dbReference type="PROSITE" id="PS51831">
    <property type="entry name" value="HD"/>
    <property type="match status" value="1"/>
</dbReference>
<feature type="domain" description="HD" evidence="1">
    <location>
        <begin position="62"/>
        <end position="191"/>
    </location>
</feature>
<dbReference type="InterPro" id="IPR045509">
    <property type="entry name" value="HD_assoc_2"/>
</dbReference>
<comment type="caution">
    <text evidence="2">The sequence shown here is derived from an EMBL/GenBank/DDBJ whole genome shotgun (WGS) entry which is preliminary data.</text>
</comment>
<accession>A0A4Y9RY16</accession>
<evidence type="ECO:0000313" key="3">
    <source>
        <dbReference type="Proteomes" id="UP000298216"/>
    </source>
</evidence>
<dbReference type="InterPro" id="IPR050135">
    <property type="entry name" value="dGTPase-like"/>
</dbReference>
<dbReference type="Gene3D" id="1.10.3210.10">
    <property type="entry name" value="Hypothetical protein af1432"/>
    <property type="match status" value="1"/>
</dbReference>
<proteinExistence type="predicted"/>
<protein>
    <submittedName>
        <fullName evidence="2">HD domain-containing protein</fullName>
    </submittedName>
</protein>
<dbReference type="Proteomes" id="UP000298216">
    <property type="component" value="Unassembled WGS sequence"/>
</dbReference>
<dbReference type="Pfam" id="PF01966">
    <property type="entry name" value="HD"/>
    <property type="match status" value="1"/>
</dbReference>
<dbReference type="SMART" id="SM00471">
    <property type="entry name" value="HDc"/>
    <property type="match status" value="1"/>
</dbReference>
<gene>
    <name evidence="2" type="ORF">EGY25_09265</name>
</gene>
<dbReference type="GO" id="GO:0008832">
    <property type="term" value="F:dGTPase activity"/>
    <property type="evidence" value="ECO:0007669"/>
    <property type="project" value="TreeGrafter"/>
</dbReference>